<comment type="subcellular location">
    <subcellularLocation>
        <location evidence="1 11">Membrane</location>
        <topology evidence="1 11">Multi-pass membrane protein</topology>
    </subcellularLocation>
</comment>
<keyword evidence="10 11" id="KW-0407">Ion channel</keyword>
<evidence type="ECO:0000256" key="5">
    <source>
        <dbReference type="ARBA" id="ARBA00022882"/>
    </source>
</evidence>
<dbReference type="OrthoDB" id="273257at2759"/>
<reference evidence="15" key="1">
    <citation type="submission" date="2022-05" db="EMBL/GenBank/DDBJ databases">
        <authorList>
            <person name="Okamura Y."/>
        </authorList>
    </citation>
    <scope>NUCLEOTIDE SEQUENCE</scope>
</reference>
<evidence type="ECO:0000256" key="7">
    <source>
        <dbReference type="ARBA" id="ARBA00022989"/>
    </source>
</evidence>
<dbReference type="SUPFAM" id="SSF81296">
    <property type="entry name" value="E set domains"/>
    <property type="match status" value="1"/>
</dbReference>
<dbReference type="PANTHER" id="PTHR11767">
    <property type="entry name" value="INWARD RECTIFIER POTASSIUM CHANNEL"/>
    <property type="match status" value="1"/>
</dbReference>
<keyword evidence="3 11" id="KW-0633">Potassium transport</keyword>
<dbReference type="Gene3D" id="1.10.287.70">
    <property type="match status" value="1"/>
</dbReference>
<evidence type="ECO:0000256" key="3">
    <source>
        <dbReference type="ARBA" id="ARBA00022538"/>
    </source>
</evidence>
<feature type="domain" description="Inward rectifier potassium channel C-terminal" evidence="14">
    <location>
        <begin position="191"/>
        <end position="358"/>
    </location>
</feature>
<dbReference type="GO" id="GO:0005242">
    <property type="term" value="F:inward rectifier potassium channel activity"/>
    <property type="evidence" value="ECO:0007669"/>
    <property type="project" value="InterPro"/>
</dbReference>
<dbReference type="PIRSF" id="PIRSF005465">
    <property type="entry name" value="GIRK_kir"/>
    <property type="match status" value="1"/>
</dbReference>
<evidence type="ECO:0000256" key="1">
    <source>
        <dbReference type="ARBA" id="ARBA00004141"/>
    </source>
</evidence>
<keyword evidence="4 11" id="KW-0812">Transmembrane</keyword>
<dbReference type="GO" id="GO:1990573">
    <property type="term" value="P:potassium ion import across plasma membrane"/>
    <property type="evidence" value="ECO:0007669"/>
    <property type="project" value="TreeGrafter"/>
</dbReference>
<evidence type="ECO:0000256" key="8">
    <source>
        <dbReference type="ARBA" id="ARBA00023065"/>
    </source>
</evidence>
<evidence type="ECO:0000256" key="4">
    <source>
        <dbReference type="ARBA" id="ARBA00022692"/>
    </source>
</evidence>
<evidence type="ECO:0000313" key="16">
    <source>
        <dbReference type="Proteomes" id="UP001152562"/>
    </source>
</evidence>
<dbReference type="InterPro" id="IPR016449">
    <property type="entry name" value="K_chnl_inward-rec_Kir"/>
</dbReference>
<dbReference type="InterPro" id="IPR014756">
    <property type="entry name" value="Ig_E-set"/>
</dbReference>
<dbReference type="GO" id="GO:0034765">
    <property type="term" value="P:regulation of monoatomic ion transmembrane transport"/>
    <property type="evidence" value="ECO:0007669"/>
    <property type="project" value="TreeGrafter"/>
</dbReference>
<dbReference type="InterPro" id="IPR013518">
    <property type="entry name" value="K_chnl_inward-rec_Kir_cyto"/>
</dbReference>
<comment type="caution">
    <text evidence="15">The sequence shown here is derived from an EMBL/GenBank/DDBJ whole genome shotgun (WGS) entry which is preliminary data.</text>
</comment>
<dbReference type="PRINTS" id="PR01320">
    <property type="entry name" value="KIRCHANNEL"/>
</dbReference>
<evidence type="ECO:0000313" key="15">
    <source>
        <dbReference type="EMBL" id="CAH3911240.1"/>
    </source>
</evidence>
<evidence type="ECO:0000256" key="12">
    <source>
        <dbReference type="SAM" id="Phobius"/>
    </source>
</evidence>
<dbReference type="Proteomes" id="UP001152562">
    <property type="component" value="Unassembled WGS sequence"/>
</dbReference>
<organism evidence="15 16">
    <name type="scientific">Pieris brassicae</name>
    <name type="common">White butterfly</name>
    <name type="synonym">Large white butterfly</name>
    <dbReference type="NCBI Taxonomy" id="7116"/>
    <lineage>
        <taxon>Eukaryota</taxon>
        <taxon>Metazoa</taxon>
        <taxon>Ecdysozoa</taxon>
        <taxon>Arthropoda</taxon>
        <taxon>Hexapoda</taxon>
        <taxon>Insecta</taxon>
        <taxon>Pterygota</taxon>
        <taxon>Neoptera</taxon>
        <taxon>Endopterygota</taxon>
        <taxon>Lepidoptera</taxon>
        <taxon>Glossata</taxon>
        <taxon>Ditrysia</taxon>
        <taxon>Papilionoidea</taxon>
        <taxon>Pieridae</taxon>
        <taxon>Pierinae</taxon>
        <taxon>Pieris</taxon>
    </lineage>
</organism>
<dbReference type="Pfam" id="PF17655">
    <property type="entry name" value="IRK_C"/>
    <property type="match status" value="1"/>
</dbReference>
<evidence type="ECO:0000256" key="6">
    <source>
        <dbReference type="ARBA" id="ARBA00022958"/>
    </source>
</evidence>
<evidence type="ECO:0000256" key="10">
    <source>
        <dbReference type="ARBA" id="ARBA00023303"/>
    </source>
</evidence>
<gene>
    <name evidence="15" type="ORF">PIBRA_LOCUS985</name>
</gene>
<dbReference type="GO" id="GO:0034702">
    <property type="term" value="C:monoatomic ion channel complex"/>
    <property type="evidence" value="ECO:0007669"/>
    <property type="project" value="UniProtKB-KW"/>
</dbReference>
<feature type="domain" description="Potassium channel inwardly rectifying transmembrane" evidence="13">
    <location>
        <begin position="42"/>
        <end position="184"/>
    </location>
</feature>
<comment type="similarity">
    <text evidence="11">Belongs to the inward rectifier-type potassium channel (TC 1.A.2.1) family.</text>
</comment>
<dbReference type="GO" id="GO:0005886">
    <property type="term" value="C:plasma membrane"/>
    <property type="evidence" value="ECO:0007669"/>
    <property type="project" value="TreeGrafter"/>
</dbReference>
<dbReference type="InterPro" id="IPR041647">
    <property type="entry name" value="IRK_C"/>
</dbReference>
<keyword evidence="6 11" id="KW-0630">Potassium</keyword>
<dbReference type="Gene3D" id="2.60.40.1400">
    <property type="entry name" value="G protein-activated inward rectifier potassium channel 1"/>
    <property type="match status" value="1"/>
</dbReference>
<dbReference type="SUPFAM" id="SSF81324">
    <property type="entry name" value="Voltage-gated potassium channels"/>
    <property type="match status" value="1"/>
</dbReference>
<evidence type="ECO:0000259" key="14">
    <source>
        <dbReference type="Pfam" id="PF17655"/>
    </source>
</evidence>
<evidence type="ECO:0000256" key="11">
    <source>
        <dbReference type="RuleBase" id="RU003822"/>
    </source>
</evidence>
<dbReference type="PANTHER" id="PTHR11767:SF102">
    <property type="entry name" value="INWARDLY RECTIFYING POTASSIUM CHANNEL 1, ISOFORM F"/>
    <property type="match status" value="1"/>
</dbReference>
<dbReference type="AlphaFoldDB" id="A0A9P0SSG7"/>
<evidence type="ECO:0000256" key="9">
    <source>
        <dbReference type="ARBA" id="ARBA00023136"/>
    </source>
</evidence>
<evidence type="ECO:0000259" key="13">
    <source>
        <dbReference type="Pfam" id="PF01007"/>
    </source>
</evidence>
<name>A0A9P0SSG7_PIEBR</name>
<dbReference type="Pfam" id="PF01007">
    <property type="entry name" value="IRK"/>
    <property type="match status" value="1"/>
</dbReference>
<evidence type="ECO:0000256" key="2">
    <source>
        <dbReference type="ARBA" id="ARBA00022448"/>
    </source>
</evidence>
<dbReference type="InterPro" id="IPR040445">
    <property type="entry name" value="Kir_TM"/>
</dbReference>
<sequence>MGLYTKECDPIGNVPHTLCNCSRHIQRRRSQRARLQERVVFKSGDLNIDNSGEKKFRLFNDIVKVFIEARWRWTILYCVIACVLTWFVFAAIWWILLYIHGDLESDHLPHASNLTEWKPCVREIYNFTSIFLFSIEVQTSIGYGSRAITLECPEAMFTMCIESITGKIIQSLIIGIVFAKLTKPKNRAQTLMFSKYAIINQRDGNLCMMFRVGNTRKSRIIASNINAYLIKYVADGIDLLNYHQIKLDLKVDASDDVLFIFPLTAVHKIDKRSPFFNVSAKELLKCNVEILVVFEGTIESTGQPVQTKSSYITNEILWGRRYLEPYYYKKSKQGFVIDFSKFDETYRVNTPLCTAKELFTYYENRSLRRLH</sequence>
<keyword evidence="8 11" id="KW-0406">Ion transport</keyword>
<accession>A0A9P0SSG7</accession>
<keyword evidence="9 12" id="KW-0472">Membrane</keyword>
<keyword evidence="2 11" id="KW-0813">Transport</keyword>
<keyword evidence="5 11" id="KW-0851">Voltage-gated channel</keyword>
<keyword evidence="7 12" id="KW-1133">Transmembrane helix</keyword>
<proteinExistence type="inferred from homology"/>
<keyword evidence="16" id="KW-1185">Reference proteome</keyword>
<feature type="transmembrane region" description="Helical" evidence="12">
    <location>
        <begin position="74"/>
        <end position="99"/>
    </location>
</feature>
<protein>
    <submittedName>
        <fullName evidence="15">Uncharacterized protein</fullName>
    </submittedName>
</protein>
<dbReference type="EMBL" id="CALOZG010000001">
    <property type="protein sequence ID" value="CAH3911240.1"/>
    <property type="molecule type" value="Genomic_DNA"/>
</dbReference>